<accession>A0A7J6V6D6</accession>
<gene>
    <name evidence="3" type="ORF">FRX31_029844</name>
</gene>
<dbReference type="Pfam" id="PF20705">
    <property type="entry name" value="DUF6821"/>
    <property type="match status" value="1"/>
</dbReference>
<comment type="caution">
    <text evidence="3">The sequence shown here is derived from an EMBL/GenBank/DDBJ whole genome shotgun (WGS) entry which is preliminary data.</text>
</comment>
<name>A0A7J6V6D6_THATH</name>
<evidence type="ECO:0000256" key="1">
    <source>
        <dbReference type="SAM" id="Phobius"/>
    </source>
</evidence>
<dbReference type="InterPro" id="IPR045883">
    <property type="entry name" value="At4g13530-like"/>
</dbReference>
<dbReference type="PANTHER" id="PTHR33646:SF2">
    <property type="entry name" value="F20H23.8 PROTEIN"/>
    <property type="match status" value="1"/>
</dbReference>
<keyword evidence="1 3" id="KW-0812">Transmembrane</keyword>
<organism evidence="3 4">
    <name type="scientific">Thalictrum thalictroides</name>
    <name type="common">Rue-anemone</name>
    <name type="synonym">Anemone thalictroides</name>
    <dbReference type="NCBI Taxonomy" id="46969"/>
    <lineage>
        <taxon>Eukaryota</taxon>
        <taxon>Viridiplantae</taxon>
        <taxon>Streptophyta</taxon>
        <taxon>Embryophyta</taxon>
        <taxon>Tracheophyta</taxon>
        <taxon>Spermatophyta</taxon>
        <taxon>Magnoliopsida</taxon>
        <taxon>Ranunculales</taxon>
        <taxon>Ranunculaceae</taxon>
        <taxon>Thalictroideae</taxon>
        <taxon>Thalictrum</taxon>
    </lineage>
</organism>
<dbReference type="AlphaFoldDB" id="A0A7J6V6D6"/>
<keyword evidence="1" id="KW-0472">Membrane</keyword>
<dbReference type="InterPro" id="IPR049224">
    <property type="entry name" value="DUF6821"/>
</dbReference>
<evidence type="ECO:0000313" key="4">
    <source>
        <dbReference type="Proteomes" id="UP000554482"/>
    </source>
</evidence>
<keyword evidence="4" id="KW-1185">Reference proteome</keyword>
<feature type="domain" description="DUF6821" evidence="2">
    <location>
        <begin position="106"/>
        <end position="280"/>
    </location>
</feature>
<reference evidence="3 4" key="1">
    <citation type="submission" date="2020-06" db="EMBL/GenBank/DDBJ databases">
        <title>Transcriptomic and genomic resources for Thalictrum thalictroides and T. hernandezii: Facilitating candidate gene discovery in an emerging model plant lineage.</title>
        <authorList>
            <person name="Arias T."/>
            <person name="Riano-Pachon D.M."/>
            <person name="Di Stilio V.S."/>
        </authorList>
    </citation>
    <scope>NUCLEOTIDE SEQUENCE [LARGE SCALE GENOMIC DNA]</scope>
    <source>
        <strain evidence="4">cv. WT478/WT964</strain>
        <tissue evidence="3">Leaves</tissue>
    </source>
</reference>
<sequence length="280" mass="31699">MEKISVEMDLDDWEFLPDTGLFDDLYHHGNSRSRKGNFSREKSFDSKGVVRPFPTSVSVDAISSVLNDKESMIKNKELEISKVPFIDISMIPPINKDVNLVTAEPDQETVSRVFFKKMKDNEFNDMKMDSPRSNSSKGLKLLTESAQFEDKEEIYKGEFNKISEVVSDQGMEKESENMDMNIKKESNWEGSLNIWGWKVNGVGALCCIGAAAATTICIVIFGSRRGNKNHHNHKIQFTIHPDDKKIKQVVQHEHILAQAIEAARAVPLNLNGSHIFFGDY</sequence>
<dbReference type="OrthoDB" id="766965at2759"/>
<dbReference type="EMBL" id="JABWDY010037234">
    <property type="protein sequence ID" value="KAF5180566.1"/>
    <property type="molecule type" value="Genomic_DNA"/>
</dbReference>
<feature type="transmembrane region" description="Helical" evidence="1">
    <location>
        <begin position="201"/>
        <end position="221"/>
    </location>
</feature>
<evidence type="ECO:0000313" key="3">
    <source>
        <dbReference type="EMBL" id="KAF5180566.1"/>
    </source>
</evidence>
<keyword evidence="1" id="KW-1133">Transmembrane helix</keyword>
<protein>
    <submittedName>
        <fullName evidence="3">Transmembrane protein</fullName>
    </submittedName>
</protein>
<dbReference type="Proteomes" id="UP000554482">
    <property type="component" value="Unassembled WGS sequence"/>
</dbReference>
<dbReference type="PANTHER" id="PTHR33646">
    <property type="entry name" value="GB|AAF00631.1"/>
    <property type="match status" value="1"/>
</dbReference>
<proteinExistence type="predicted"/>
<evidence type="ECO:0000259" key="2">
    <source>
        <dbReference type="Pfam" id="PF20705"/>
    </source>
</evidence>